<keyword evidence="1" id="KW-1133">Transmembrane helix</keyword>
<accession>A0A1E2UPK6</accession>
<dbReference type="RefSeq" id="WP_069004414.1">
    <property type="nucleotide sequence ID" value="NZ_LVJW01000003.1"/>
</dbReference>
<feature type="transmembrane region" description="Helical" evidence="1">
    <location>
        <begin position="41"/>
        <end position="60"/>
    </location>
</feature>
<keyword evidence="3" id="KW-1185">Reference proteome</keyword>
<feature type="transmembrane region" description="Helical" evidence="1">
    <location>
        <begin position="165"/>
        <end position="184"/>
    </location>
</feature>
<dbReference type="Proteomes" id="UP000094849">
    <property type="component" value="Unassembled WGS sequence"/>
</dbReference>
<dbReference type="STRING" id="1818881.A3196_07890"/>
<dbReference type="Pfam" id="PF01650">
    <property type="entry name" value="Peptidase_C13"/>
    <property type="match status" value="1"/>
</dbReference>
<dbReference type="InterPro" id="IPR001096">
    <property type="entry name" value="Peptidase_C13"/>
</dbReference>
<comment type="caution">
    <text evidence="2">The sequence shown here is derived from an EMBL/GenBank/DDBJ whole genome shotgun (WGS) entry which is preliminary data.</text>
</comment>
<protein>
    <recommendedName>
        <fullName evidence="4">Peptidase C13 family protein</fullName>
    </recommendedName>
</protein>
<evidence type="ECO:0008006" key="4">
    <source>
        <dbReference type="Google" id="ProtNLM"/>
    </source>
</evidence>
<gene>
    <name evidence="2" type="ORF">A3196_07890</name>
</gene>
<sequence length="469" mass="53418">MEAKSLPRQLIALTINLRAGLRLASNQQLTPNNFIYSIDQLLWLFALIFSLEISVTYLAVDKPATFSAYGLNHLGAVYLFDLLILLAISRLVHANTSDTGKLILAYLSSMPIFIIVFQTLSMPTHLYYDHPQSGGLLLLLLLAWHLYIILRLMRIVLSLSLGKSFYLATTAFLLSLSSSVFLPYSQLWYSDEPPQSDSLYEKLYKLSIEDLFYDQYPMVDKTLNGLTSQRPGITDLYLVTVAGYGLENVFLNEVEYVRELFDRRFDTSGRSMSLVNNIDTLSRYPLANRHNLSDSLSVIGEIMDTEEDILFLFMTSHGSKDPKFSVNFGPVPLDDITPLQLRQALDQAGILWRVIVVSSCYSGGFIEPLRTPNTLIITAAEKDRQSFGCGVKSEFTDFGTAYFKHALDKEPDFIEAFDIAAKWIKQKELREQRKHSLPQRFVGDEIRDKLSQLGEMRYSESTTYRQTYR</sequence>
<feature type="transmembrane region" description="Helical" evidence="1">
    <location>
        <begin position="72"/>
        <end position="92"/>
    </location>
</feature>
<dbReference type="Gene3D" id="3.40.50.1460">
    <property type="match status" value="1"/>
</dbReference>
<evidence type="ECO:0000313" key="2">
    <source>
        <dbReference type="EMBL" id="ODB96683.1"/>
    </source>
</evidence>
<keyword evidence="1" id="KW-0472">Membrane</keyword>
<organism evidence="2 3">
    <name type="scientific">Candidatus Thiodiazotropha endoloripes</name>
    <dbReference type="NCBI Taxonomy" id="1818881"/>
    <lineage>
        <taxon>Bacteria</taxon>
        <taxon>Pseudomonadati</taxon>
        <taxon>Pseudomonadota</taxon>
        <taxon>Gammaproteobacteria</taxon>
        <taxon>Chromatiales</taxon>
        <taxon>Sedimenticolaceae</taxon>
        <taxon>Candidatus Thiodiazotropha</taxon>
    </lineage>
</organism>
<keyword evidence="1" id="KW-0812">Transmembrane</keyword>
<proteinExistence type="predicted"/>
<dbReference type="GO" id="GO:0008233">
    <property type="term" value="F:peptidase activity"/>
    <property type="evidence" value="ECO:0007669"/>
    <property type="project" value="InterPro"/>
</dbReference>
<evidence type="ECO:0000313" key="3">
    <source>
        <dbReference type="Proteomes" id="UP000094849"/>
    </source>
</evidence>
<dbReference type="GO" id="GO:0006508">
    <property type="term" value="P:proteolysis"/>
    <property type="evidence" value="ECO:0007669"/>
    <property type="project" value="InterPro"/>
</dbReference>
<feature type="transmembrane region" description="Helical" evidence="1">
    <location>
        <begin position="134"/>
        <end position="153"/>
    </location>
</feature>
<evidence type="ECO:0000256" key="1">
    <source>
        <dbReference type="SAM" id="Phobius"/>
    </source>
</evidence>
<dbReference type="OrthoDB" id="345222at2"/>
<dbReference type="EMBL" id="LVJZ01000003">
    <property type="protein sequence ID" value="ODB96683.1"/>
    <property type="molecule type" value="Genomic_DNA"/>
</dbReference>
<dbReference type="AlphaFoldDB" id="A0A1E2UPK6"/>
<reference evidence="2 3" key="1">
    <citation type="submission" date="2016-03" db="EMBL/GenBank/DDBJ databases">
        <title>Chemosynthetic sulphur-oxidizing symbionts of marine invertebrate animals are capable of nitrogen fixation.</title>
        <authorList>
            <person name="Petersen J.M."/>
            <person name="Kemper A."/>
            <person name="Gruber-Vodicka H."/>
            <person name="Cardini U."/>
            <person name="Geest Mvander."/>
            <person name="Kleiner M."/>
            <person name="Bulgheresi S."/>
            <person name="Fussmann M."/>
            <person name="Herbold C."/>
            <person name="Seah B.K.B."/>
            <person name="Antony C.Paul."/>
            <person name="Liu D."/>
            <person name="Belitz A."/>
            <person name="Weber M."/>
        </authorList>
    </citation>
    <scope>NUCLEOTIDE SEQUENCE [LARGE SCALE GENOMIC DNA]</scope>
    <source>
        <strain evidence="2">G_D</strain>
    </source>
</reference>
<feature type="transmembrane region" description="Helical" evidence="1">
    <location>
        <begin position="104"/>
        <end position="128"/>
    </location>
</feature>
<name>A0A1E2UPK6_9GAMM</name>